<feature type="compositionally biased region" description="Basic and acidic residues" evidence="1">
    <location>
        <begin position="24"/>
        <end position="49"/>
    </location>
</feature>
<sequence length="203" mass="25507">MNKLAFASAALLLAGGMAGPVLADPDRREDRREWRQEGRENRHDRREDRRDWRAERREDRRDWRHDRREDRRDWRHERRDDHRAVVRHRGHQPVWRDHRPEWRRVHYSRHHHHHHWDGWYWAPQYRYRPPYRYVYPRGYHYTVWHVGYRLPPPFYARHYHLDYRYYRLPPPPHGHVWVRVDSDVVLVALATGIVLDVFFDVFG</sequence>
<protein>
    <submittedName>
        <fullName evidence="3">RcnB family protein</fullName>
    </submittedName>
</protein>
<reference evidence="3 4" key="1">
    <citation type="submission" date="2019-09" db="EMBL/GenBank/DDBJ databases">
        <title>Arenimonas chukotkensis sp. nov., a bacterium isolated from Chukotka hot spring, Arctic region, Russia.</title>
        <authorList>
            <person name="Zayulina K.S."/>
            <person name="Prokofeva M.I."/>
            <person name="Elcheninov A.G."/>
            <person name="Novikov A."/>
            <person name="Kochetkova T.V."/>
            <person name="Kublanov I.V."/>
        </authorList>
    </citation>
    <scope>NUCLEOTIDE SEQUENCE [LARGE SCALE GENOMIC DNA]</scope>
    <source>
        <strain evidence="3 4">3729k</strain>
    </source>
</reference>
<feature type="chain" id="PRO_5022888446" evidence="2">
    <location>
        <begin position="24"/>
        <end position="203"/>
    </location>
</feature>
<proteinExistence type="predicted"/>
<keyword evidence="2" id="KW-0732">Signal</keyword>
<feature type="signal peptide" evidence="2">
    <location>
        <begin position="1"/>
        <end position="23"/>
    </location>
</feature>
<evidence type="ECO:0000256" key="2">
    <source>
        <dbReference type="SAM" id="SignalP"/>
    </source>
</evidence>
<dbReference type="EMBL" id="VUOD01000004">
    <property type="protein sequence ID" value="KAA2285048.1"/>
    <property type="molecule type" value="Genomic_DNA"/>
</dbReference>
<dbReference type="Gene3D" id="3.10.450.160">
    <property type="entry name" value="inner membrane protein cigr"/>
    <property type="match status" value="1"/>
</dbReference>
<dbReference type="Pfam" id="PF11776">
    <property type="entry name" value="RcnB"/>
    <property type="match status" value="1"/>
</dbReference>
<organism evidence="3 4">
    <name type="scientific">Arenimonas fontis</name>
    <dbReference type="NCBI Taxonomy" id="2608255"/>
    <lineage>
        <taxon>Bacteria</taxon>
        <taxon>Pseudomonadati</taxon>
        <taxon>Pseudomonadota</taxon>
        <taxon>Gammaproteobacteria</taxon>
        <taxon>Lysobacterales</taxon>
        <taxon>Lysobacteraceae</taxon>
        <taxon>Arenimonas</taxon>
    </lineage>
</organism>
<evidence type="ECO:0000313" key="4">
    <source>
        <dbReference type="Proteomes" id="UP000322165"/>
    </source>
</evidence>
<dbReference type="Proteomes" id="UP000322165">
    <property type="component" value="Unassembled WGS sequence"/>
</dbReference>
<keyword evidence="4" id="KW-1185">Reference proteome</keyword>
<evidence type="ECO:0000256" key="1">
    <source>
        <dbReference type="SAM" id="MobiDB-lite"/>
    </source>
</evidence>
<reference evidence="3 4" key="2">
    <citation type="submission" date="2019-09" db="EMBL/GenBank/DDBJ databases">
        <authorList>
            <person name="Mazur A."/>
        </authorList>
    </citation>
    <scope>NUCLEOTIDE SEQUENCE [LARGE SCALE GENOMIC DNA]</scope>
    <source>
        <strain evidence="3 4">3729k</strain>
    </source>
</reference>
<name>A0A5B2Z8K8_9GAMM</name>
<dbReference type="RefSeq" id="WP_149860547.1">
    <property type="nucleotide sequence ID" value="NZ_VUOD01000004.1"/>
</dbReference>
<gene>
    <name evidence="3" type="ORF">F0415_07340</name>
</gene>
<dbReference type="InterPro" id="IPR024572">
    <property type="entry name" value="RcnB"/>
</dbReference>
<evidence type="ECO:0000313" key="3">
    <source>
        <dbReference type="EMBL" id="KAA2285048.1"/>
    </source>
</evidence>
<feature type="region of interest" description="Disordered" evidence="1">
    <location>
        <begin position="19"/>
        <end position="49"/>
    </location>
</feature>
<accession>A0A5B2Z8K8</accession>
<dbReference type="AlphaFoldDB" id="A0A5B2Z8K8"/>
<comment type="caution">
    <text evidence="3">The sequence shown here is derived from an EMBL/GenBank/DDBJ whole genome shotgun (WGS) entry which is preliminary data.</text>
</comment>